<organism evidence="9 10">
    <name type="scientific">Drechmeria coniospora</name>
    <name type="common">Nematophagous fungus</name>
    <name type="synonym">Meria coniospora</name>
    <dbReference type="NCBI Taxonomy" id="98403"/>
    <lineage>
        <taxon>Eukaryota</taxon>
        <taxon>Fungi</taxon>
        <taxon>Dikarya</taxon>
        <taxon>Ascomycota</taxon>
        <taxon>Pezizomycotina</taxon>
        <taxon>Sordariomycetes</taxon>
        <taxon>Hypocreomycetidae</taxon>
        <taxon>Hypocreales</taxon>
        <taxon>Ophiocordycipitaceae</taxon>
        <taxon>Drechmeria</taxon>
    </lineage>
</organism>
<dbReference type="RefSeq" id="XP_040659741.1">
    <property type="nucleotide sequence ID" value="XM_040798858.1"/>
</dbReference>
<keyword evidence="2" id="KW-0926">Vacuole</keyword>
<dbReference type="STRING" id="98403.A0A151GTE5"/>
<evidence type="ECO:0000256" key="1">
    <source>
        <dbReference type="ARBA" id="ARBA00004128"/>
    </source>
</evidence>
<comment type="subcellular location">
    <subcellularLocation>
        <location evidence="1">Vacuole membrane</location>
        <topology evidence="1">Multi-pass membrane protein</topology>
    </subcellularLocation>
</comment>
<reference evidence="9 10" key="1">
    <citation type="journal article" date="2016" name="Sci. Rep.">
        <title>Insights into Adaptations to a Near-Obligate Nematode Endoparasitic Lifestyle from the Finished Genome of Drechmeria coniospora.</title>
        <authorList>
            <person name="Zhang L."/>
            <person name="Zhou Z."/>
            <person name="Guo Q."/>
            <person name="Fokkens L."/>
            <person name="Miskei M."/>
            <person name="Pocsi I."/>
            <person name="Zhang W."/>
            <person name="Chen M."/>
            <person name="Wang L."/>
            <person name="Sun Y."/>
            <person name="Donzelli B.G."/>
            <person name="Gibson D.M."/>
            <person name="Nelson D.R."/>
            <person name="Luo J.G."/>
            <person name="Rep M."/>
            <person name="Liu H."/>
            <person name="Yang S."/>
            <person name="Wang J."/>
            <person name="Krasnoff S.B."/>
            <person name="Xu Y."/>
            <person name="Molnar I."/>
            <person name="Lin M."/>
        </authorList>
    </citation>
    <scope>NUCLEOTIDE SEQUENCE [LARGE SCALE GENOMIC DNA]</scope>
    <source>
        <strain evidence="9 10">ARSEF 6962</strain>
    </source>
</reference>
<gene>
    <name evidence="9" type="ORF">DCS_01526</name>
</gene>
<evidence type="ECO:0000313" key="10">
    <source>
        <dbReference type="Proteomes" id="UP000076580"/>
    </source>
</evidence>
<dbReference type="GO" id="GO:0007034">
    <property type="term" value="P:vacuolar transport"/>
    <property type="evidence" value="ECO:0007669"/>
    <property type="project" value="TreeGrafter"/>
</dbReference>
<evidence type="ECO:0000313" key="9">
    <source>
        <dbReference type="EMBL" id="KYK60389.1"/>
    </source>
</evidence>
<dbReference type="GO" id="GO:0033254">
    <property type="term" value="C:vacuolar transporter chaperone complex"/>
    <property type="evidence" value="ECO:0007669"/>
    <property type="project" value="TreeGrafter"/>
</dbReference>
<dbReference type="GO" id="GO:0042144">
    <property type="term" value="P:vacuole fusion, non-autophagic"/>
    <property type="evidence" value="ECO:0007669"/>
    <property type="project" value="TreeGrafter"/>
</dbReference>
<accession>A0A151GTE5</accession>
<dbReference type="AlphaFoldDB" id="A0A151GTE5"/>
<evidence type="ECO:0000256" key="7">
    <source>
        <dbReference type="SAM" id="Phobius"/>
    </source>
</evidence>
<dbReference type="Proteomes" id="UP000076580">
    <property type="component" value="Chromosome 01"/>
</dbReference>
<dbReference type="InterPro" id="IPR051572">
    <property type="entry name" value="VTC_Complex_Subunit"/>
</dbReference>
<feature type="compositionally biased region" description="Polar residues" evidence="6">
    <location>
        <begin position="199"/>
        <end position="215"/>
    </location>
</feature>
<keyword evidence="5 7" id="KW-0472">Membrane</keyword>
<feature type="transmembrane region" description="Helical" evidence="7">
    <location>
        <begin position="390"/>
        <end position="412"/>
    </location>
</feature>
<keyword evidence="4 7" id="KW-1133">Transmembrane helix</keyword>
<feature type="domain" description="SPX" evidence="8">
    <location>
        <begin position="1"/>
        <end position="159"/>
    </location>
</feature>
<name>A0A151GTE5_DRECN</name>
<evidence type="ECO:0000256" key="6">
    <source>
        <dbReference type="SAM" id="MobiDB-lite"/>
    </source>
</evidence>
<dbReference type="GO" id="GO:0016237">
    <property type="term" value="P:microautophagy"/>
    <property type="evidence" value="ECO:0007669"/>
    <property type="project" value="TreeGrafter"/>
</dbReference>
<dbReference type="CDD" id="cd14474">
    <property type="entry name" value="SPX_YDR089W"/>
    <property type="match status" value="1"/>
</dbReference>
<evidence type="ECO:0000256" key="4">
    <source>
        <dbReference type="ARBA" id="ARBA00022989"/>
    </source>
</evidence>
<dbReference type="PROSITE" id="PS51382">
    <property type="entry name" value="SPX"/>
    <property type="match status" value="1"/>
</dbReference>
<dbReference type="PANTHER" id="PTHR46140">
    <property type="entry name" value="VACUOLAR TRANSPORTER CHAPERONE 1-RELATED"/>
    <property type="match status" value="1"/>
</dbReference>
<feature type="transmembrane region" description="Helical" evidence="7">
    <location>
        <begin position="419"/>
        <end position="444"/>
    </location>
</feature>
<dbReference type="GO" id="GO:0006799">
    <property type="term" value="P:polyphosphate biosynthetic process"/>
    <property type="evidence" value="ECO:0007669"/>
    <property type="project" value="UniProtKB-ARBA"/>
</dbReference>
<feature type="transmembrane region" description="Helical" evidence="7">
    <location>
        <begin position="354"/>
        <end position="378"/>
    </location>
</feature>
<dbReference type="PANTHER" id="PTHR46140:SF1">
    <property type="entry name" value="VACUOLAR TRANSPORTER CHAPERONE COMPLEX SUBUNIT 4-RELATED"/>
    <property type="match status" value="1"/>
</dbReference>
<evidence type="ECO:0000256" key="2">
    <source>
        <dbReference type="ARBA" id="ARBA00022554"/>
    </source>
</evidence>
<dbReference type="InParanoid" id="A0A151GTE5"/>
<dbReference type="InterPro" id="IPR004331">
    <property type="entry name" value="SPX_dom"/>
</dbReference>
<sequence>MTDADVRPSRRMTDNLDYNALKHEIKVHTTRDQASAMAIPGRPDTALCKFEDSLYDELGRQHDRVDLFITSKAHEISRRLEHHGANIQRWIGKYANLSDESVPLRRQRRLAKYERDLLCCGDDIQSLSRFANAQVTAFRKILKKYRKWTGSTTLTSRFNETVLANPKSFTKRDFAPLQARHDEILNQLRAAVPALDEPSSPSSYEQMLSEPSSPVSRARLSLDPLLPPLPPQQDSQAKYWNEYDDGSEAGDAADDYAIYVRPGDDASFPGLAYARAVLSMPYEKAKQLFARRASRESQPLLSGANTSSGYSATAVDSDEEGYASSDGFPNQGYALHYSLPSINEQKMVRYREQVLLWGTVACFAVSFVLLAIAAILLSAGKRKLRVEVDAGVAVAVMASLFCACTSLGMTLYRRDKLSLAYRLVVGTIFVLSCLLNGMLLILVLGNTP</sequence>
<proteinExistence type="predicted"/>
<comment type="caution">
    <text evidence="9">The sequence shown here is derived from an EMBL/GenBank/DDBJ whole genome shotgun (WGS) entry which is preliminary data.</text>
</comment>
<dbReference type="GeneID" id="63714169"/>
<evidence type="ECO:0000256" key="5">
    <source>
        <dbReference type="ARBA" id="ARBA00023136"/>
    </source>
</evidence>
<dbReference type="EMBL" id="LAYC01000001">
    <property type="protein sequence ID" value="KYK60389.1"/>
    <property type="molecule type" value="Genomic_DNA"/>
</dbReference>
<keyword evidence="10" id="KW-1185">Reference proteome</keyword>
<dbReference type="GO" id="GO:0000329">
    <property type="term" value="C:fungal-type vacuole membrane"/>
    <property type="evidence" value="ECO:0007669"/>
    <property type="project" value="TreeGrafter"/>
</dbReference>
<feature type="region of interest" description="Disordered" evidence="6">
    <location>
        <begin position="195"/>
        <end position="236"/>
    </location>
</feature>
<keyword evidence="3 7" id="KW-0812">Transmembrane</keyword>
<protein>
    <recommendedName>
        <fullName evidence="8">SPX domain-containing protein</fullName>
    </recommendedName>
</protein>
<evidence type="ECO:0000259" key="8">
    <source>
        <dbReference type="PROSITE" id="PS51382"/>
    </source>
</evidence>
<evidence type="ECO:0000256" key="3">
    <source>
        <dbReference type="ARBA" id="ARBA00022692"/>
    </source>
</evidence>